<dbReference type="RefSeq" id="WP_047808187.1">
    <property type="nucleotide sequence ID" value="NZ_LDZY01000001.1"/>
</dbReference>
<protein>
    <submittedName>
        <fullName evidence="1">Uncharacterized protein</fullName>
    </submittedName>
</protein>
<keyword evidence="2" id="KW-1185">Reference proteome</keyword>
<sequence>MTISVDEIYLNTARDFRGLGWDLDVIMKKIINADYGIYSIDASERYLYLIIENMEEFQSVFNKGVEVLGDFGTKKIEIYDKKKRQEIIDNVYLNLNL</sequence>
<dbReference type="PATRIC" id="fig|476652.3.peg.236"/>
<dbReference type="EMBL" id="LDZY01000001">
    <property type="protein sequence ID" value="KLU67833.1"/>
    <property type="molecule type" value="Genomic_DNA"/>
</dbReference>
<comment type="caution">
    <text evidence="1">The sequence shown here is derived from an EMBL/GenBank/DDBJ whole genome shotgun (WGS) entry which is preliminary data.</text>
</comment>
<proteinExistence type="predicted"/>
<accession>A0A0J1FXU3</accession>
<dbReference type="Proteomes" id="UP000036356">
    <property type="component" value="Unassembled WGS sequence"/>
</dbReference>
<reference evidence="1 2" key="1">
    <citation type="submission" date="2015-06" db="EMBL/GenBank/DDBJ databases">
        <title>Draft genome of the moderately acidophilic sulfate reducer Candidatus Desulfosporosinus acididurans strain M1.</title>
        <authorList>
            <person name="Poehlein A."/>
            <person name="Petzsch P."/>
            <person name="Johnson B.D."/>
            <person name="Schloemann M."/>
            <person name="Daniel R."/>
            <person name="Muehling M."/>
        </authorList>
    </citation>
    <scope>NUCLEOTIDE SEQUENCE [LARGE SCALE GENOMIC DNA]</scope>
    <source>
        <strain evidence="1 2">M1</strain>
    </source>
</reference>
<evidence type="ECO:0000313" key="2">
    <source>
        <dbReference type="Proteomes" id="UP000036356"/>
    </source>
</evidence>
<evidence type="ECO:0000313" key="1">
    <source>
        <dbReference type="EMBL" id="KLU67833.1"/>
    </source>
</evidence>
<organism evidence="1 2">
    <name type="scientific">Desulfosporosinus acididurans</name>
    <dbReference type="NCBI Taxonomy" id="476652"/>
    <lineage>
        <taxon>Bacteria</taxon>
        <taxon>Bacillati</taxon>
        <taxon>Bacillota</taxon>
        <taxon>Clostridia</taxon>
        <taxon>Eubacteriales</taxon>
        <taxon>Desulfitobacteriaceae</taxon>
        <taxon>Desulfosporosinus</taxon>
    </lineage>
</organism>
<name>A0A0J1FXU3_9FIRM</name>
<gene>
    <name evidence="1" type="ORF">DEAC_c02400</name>
</gene>
<dbReference type="AlphaFoldDB" id="A0A0J1FXU3"/>